<evidence type="ECO:0000313" key="2">
    <source>
        <dbReference type="Proteomes" id="UP000325780"/>
    </source>
</evidence>
<dbReference type="Proteomes" id="UP000325780">
    <property type="component" value="Unassembled WGS sequence"/>
</dbReference>
<accession>A0A5N6TN12</accession>
<name>A0A5N6TN12_ASPAV</name>
<protein>
    <submittedName>
        <fullName evidence="1">Uncharacterized protein</fullName>
    </submittedName>
</protein>
<organism evidence="1 2">
    <name type="scientific">Aspergillus avenaceus</name>
    <dbReference type="NCBI Taxonomy" id="36643"/>
    <lineage>
        <taxon>Eukaryota</taxon>
        <taxon>Fungi</taxon>
        <taxon>Dikarya</taxon>
        <taxon>Ascomycota</taxon>
        <taxon>Pezizomycotina</taxon>
        <taxon>Eurotiomycetes</taxon>
        <taxon>Eurotiomycetidae</taxon>
        <taxon>Eurotiales</taxon>
        <taxon>Aspergillaceae</taxon>
        <taxon>Aspergillus</taxon>
        <taxon>Aspergillus subgen. Circumdati</taxon>
    </lineage>
</organism>
<gene>
    <name evidence="1" type="ORF">BDV25DRAFT_159699</name>
</gene>
<reference evidence="1 2" key="1">
    <citation type="submission" date="2019-04" db="EMBL/GenBank/DDBJ databases">
        <title>Friends and foes A comparative genomics study of 23 Aspergillus species from section Flavi.</title>
        <authorList>
            <consortium name="DOE Joint Genome Institute"/>
            <person name="Kjaerbolling I."/>
            <person name="Vesth T."/>
            <person name="Frisvad J.C."/>
            <person name="Nybo J.L."/>
            <person name="Theobald S."/>
            <person name="Kildgaard S."/>
            <person name="Isbrandt T."/>
            <person name="Kuo A."/>
            <person name="Sato A."/>
            <person name="Lyhne E.K."/>
            <person name="Kogle M.E."/>
            <person name="Wiebenga A."/>
            <person name="Kun R.S."/>
            <person name="Lubbers R.J."/>
            <person name="Makela M.R."/>
            <person name="Barry K."/>
            <person name="Chovatia M."/>
            <person name="Clum A."/>
            <person name="Daum C."/>
            <person name="Haridas S."/>
            <person name="He G."/>
            <person name="LaButti K."/>
            <person name="Lipzen A."/>
            <person name="Mondo S."/>
            <person name="Riley R."/>
            <person name="Salamov A."/>
            <person name="Simmons B.A."/>
            <person name="Magnuson J.K."/>
            <person name="Henrissat B."/>
            <person name="Mortensen U.H."/>
            <person name="Larsen T.O."/>
            <person name="Devries R.P."/>
            <person name="Grigoriev I.V."/>
            <person name="Machida M."/>
            <person name="Baker S.E."/>
            <person name="Andersen M.R."/>
        </authorList>
    </citation>
    <scope>NUCLEOTIDE SEQUENCE [LARGE SCALE GENOMIC DNA]</scope>
    <source>
        <strain evidence="1 2">IBT 18842</strain>
    </source>
</reference>
<proteinExistence type="predicted"/>
<dbReference type="OrthoDB" id="6500128at2759"/>
<dbReference type="EMBL" id="ML742192">
    <property type="protein sequence ID" value="KAE8147763.1"/>
    <property type="molecule type" value="Genomic_DNA"/>
</dbReference>
<sequence>MPLNWPANDKVILEGSSQGYHHNLLLFLHNPIFQSQPGTKISIMDRTGAGQSSTVTVTLSSSYALGEKLNLNRRSFFQGTVR</sequence>
<keyword evidence="2" id="KW-1185">Reference proteome</keyword>
<evidence type="ECO:0000313" key="1">
    <source>
        <dbReference type="EMBL" id="KAE8147763.1"/>
    </source>
</evidence>
<dbReference type="AlphaFoldDB" id="A0A5N6TN12"/>